<dbReference type="GO" id="GO:0008894">
    <property type="term" value="F:guanosine-5'-triphosphate,3'-diphosphate diphosphatase activity"/>
    <property type="evidence" value="ECO:0007669"/>
    <property type="project" value="UniProtKB-EC"/>
</dbReference>
<evidence type="ECO:0000313" key="2">
    <source>
        <dbReference type="EMBL" id="OIR13202.1"/>
    </source>
</evidence>
<organism evidence="2">
    <name type="scientific">mine drainage metagenome</name>
    <dbReference type="NCBI Taxonomy" id="410659"/>
    <lineage>
        <taxon>unclassified sequences</taxon>
        <taxon>metagenomes</taxon>
        <taxon>ecological metagenomes</taxon>
    </lineage>
</organism>
<dbReference type="InterPro" id="IPR043129">
    <property type="entry name" value="ATPase_NBD"/>
</dbReference>
<dbReference type="EC" id="3.6.1.40" evidence="2"/>
<dbReference type="PANTHER" id="PTHR30005:SF0">
    <property type="entry name" value="RETROGRADE REGULATION PROTEIN 2"/>
    <property type="match status" value="1"/>
</dbReference>
<dbReference type="AlphaFoldDB" id="A0A1J5SXA7"/>
<dbReference type="SUPFAM" id="SSF53067">
    <property type="entry name" value="Actin-like ATPase domain"/>
    <property type="match status" value="2"/>
</dbReference>
<evidence type="ECO:0000259" key="1">
    <source>
        <dbReference type="Pfam" id="PF02541"/>
    </source>
</evidence>
<proteinExistence type="predicted"/>
<accession>A0A1J5SXA7</accession>
<name>A0A1J5SXA7_9ZZZZ</name>
<sequence>MRLAAIDIGSNAARLLIVEVSNNKDGKPQFNKLNLVRVPLRLGFDVFDNGEISKPKRGMILQTMKAYGHLMKAYEVQFIKACATSAMRDAANSDDIIRKVKLETGIEIKVISGDEEASVIYENHIAENLDVEHSYLYIDVGGGSTELTFFSEGKLKYKESFNIGTIRLLKGQVEEQTWDEMKEHLKRNTKSSLPMIAIGSGGNINKVFSMSKKKEGKPLSLELLKDYYKELSSVSLEERIRVYKLREDRADVIVPALQIYINVMRWADIAEIYVPKIGLADGLIQSLYEEVKHI</sequence>
<dbReference type="Pfam" id="PF02541">
    <property type="entry name" value="Ppx-GppA"/>
    <property type="match status" value="1"/>
</dbReference>
<dbReference type="InterPro" id="IPR050273">
    <property type="entry name" value="GppA/Ppx_hydrolase"/>
</dbReference>
<dbReference type="EMBL" id="MLJW01000015">
    <property type="protein sequence ID" value="OIR13202.1"/>
    <property type="molecule type" value="Genomic_DNA"/>
</dbReference>
<protein>
    <submittedName>
        <fullName evidence="2">Guanosine-5'-triphosphate,3'-diphosphate pyrophosphatase</fullName>
        <ecNumber evidence="2">3.6.1.40</ecNumber>
    </submittedName>
</protein>
<dbReference type="Gene3D" id="3.30.420.150">
    <property type="entry name" value="Exopolyphosphatase. Domain 2"/>
    <property type="match status" value="1"/>
</dbReference>
<dbReference type="InterPro" id="IPR003695">
    <property type="entry name" value="Ppx_GppA_N"/>
</dbReference>
<dbReference type="Gene3D" id="3.30.420.40">
    <property type="match status" value="1"/>
</dbReference>
<comment type="caution">
    <text evidence="2">The sequence shown here is derived from an EMBL/GenBank/DDBJ whole genome shotgun (WGS) entry which is preliminary data.</text>
</comment>
<feature type="domain" description="Ppx/GppA phosphatase N-terminal" evidence="1">
    <location>
        <begin position="32"/>
        <end position="287"/>
    </location>
</feature>
<reference evidence="2" key="1">
    <citation type="submission" date="2016-10" db="EMBL/GenBank/DDBJ databases">
        <title>Sequence of Gallionella enrichment culture.</title>
        <authorList>
            <person name="Poehlein A."/>
            <person name="Muehling M."/>
            <person name="Daniel R."/>
        </authorList>
    </citation>
    <scope>NUCLEOTIDE SEQUENCE</scope>
</reference>
<keyword evidence="2" id="KW-0378">Hydrolase</keyword>
<dbReference type="PANTHER" id="PTHR30005">
    <property type="entry name" value="EXOPOLYPHOSPHATASE"/>
    <property type="match status" value="1"/>
</dbReference>
<dbReference type="CDD" id="cd24006">
    <property type="entry name" value="ASKHA_NBD_PPX_GppA"/>
    <property type="match status" value="1"/>
</dbReference>
<gene>
    <name evidence="2" type="primary">gppA_2</name>
    <name evidence="2" type="ORF">GALL_55870</name>
</gene>